<comment type="caution">
    <text evidence="2">The sequence shown here is derived from an EMBL/GenBank/DDBJ whole genome shotgun (WGS) entry which is preliminary data.</text>
</comment>
<reference evidence="2 3" key="1">
    <citation type="submission" date="2018-07" db="EMBL/GenBank/DDBJ databases">
        <title>Genomic Encyclopedia of Type Strains, Phase IV (KMG-IV): sequencing the most valuable type-strain genomes for metagenomic binning, comparative biology and taxonomic classification.</title>
        <authorList>
            <person name="Goeker M."/>
        </authorList>
    </citation>
    <scope>NUCLEOTIDE SEQUENCE [LARGE SCALE GENOMIC DNA]</scope>
    <source>
        <strain evidence="2 3">DSM 26725</strain>
    </source>
</reference>
<dbReference type="RefSeq" id="WP_116236950.1">
    <property type="nucleotide sequence ID" value="NZ_QRDP01000004.1"/>
</dbReference>
<dbReference type="SUPFAM" id="SSF51735">
    <property type="entry name" value="NAD(P)-binding Rossmann-fold domains"/>
    <property type="match status" value="1"/>
</dbReference>
<evidence type="ECO:0000259" key="1">
    <source>
        <dbReference type="Pfam" id="PF01370"/>
    </source>
</evidence>
<gene>
    <name evidence="2" type="ORF">DFR46_2762</name>
</gene>
<dbReference type="Proteomes" id="UP000256310">
    <property type="component" value="Unassembled WGS sequence"/>
</dbReference>
<dbReference type="InterPro" id="IPR051207">
    <property type="entry name" value="ComplexI_NDUFA9_subunit"/>
</dbReference>
<dbReference type="InterPro" id="IPR001509">
    <property type="entry name" value="Epimerase_deHydtase"/>
</dbReference>
<dbReference type="PANTHER" id="PTHR12126:SF11">
    <property type="entry name" value="NADH DEHYDROGENASE [UBIQUINONE] 1 ALPHA SUBCOMPLEX SUBUNIT 9, MITOCHONDRIAL"/>
    <property type="match status" value="1"/>
</dbReference>
<proteinExistence type="predicted"/>
<dbReference type="GO" id="GO:0044877">
    <property type="term" value="F:protein-containing complex binding"/>
    <property type="evidence" value="ECO:0007669"/>
    <property type="project" value="TreeGrafter"/>
</dbReference>
<dbReference type="Gene3D" id="3.40.50.720">
    <property type="entry name" value="NAD(P)-binding Rossmann-like Domain"/>
    <property type="match status" value="1"/>
</dbReference>
<evidence type="ECO:0000313" key="3">
    <source>
        <dbReference type="Proteomes" id="UP000256310"/>
    </source>
</evidence>
<protein>
    <submittedName>
        <fullName evidence="2">NADH dehydrogenase</fullName>
    </submittedName>
</protein>
<name>A0A3D9FIV6_9SPHN</name>
<dbReference type="Pfam" id="PF01370">
    <property type="entry name" value="Epimerase"/>
    <property type="match status" value="1"/>
</dbReference>
<dbReference type="OrthoDB" id="9776313at2"/>
<evidence type="ECO:0000313" key="2">
    <source>
        <dbReference type="EMBL" id="RED17710.1"/>
    </source>
</evidence>
<dbReference type="PANTHER" id="PTHR12126">
    <property type="entry name" value="NADH-UBIQUINONE OXIDOREDUCTASE 39 KDA SUBUNIT-RELATED"/>
    <property type="match status" value="1"/>
</dbReference>
<dbReference type="EMBL" id="QRDP01000004">
    <property type="protein sequence ID" value="RED17710.1"/>
    <property type="molecule type" value="Genomic_DNA"/>
</dbReference>
<organism evidence="2 3">
    <name type="scientific">Parasphingopyxis lamellibrachiae</name>
    <dbReference type="NCBI Taxonomy" id="680125"/>
    <lineage>
        <taxon>Bacteria</taxon>
        <taxon>Pseudomonadati</taxon>
        <taxon>Pseudomonadota</taxon>
        <taxon>Alphaproteobacteria</taxon>
        <taxon>Sphingomonadales</taxon>
        <taxon>Sphingomonadaceae</taxon>
        <taxon>Parasphingopyxis</taxon>
    </lineage>
</organism>
<dbReference type="AlphaFoldDB" id="A0A3D9FIV6"/>
<dbReference type="CDD" id="cd05271">
    <property type="entry name" value="NDUFA9_like_SDR_a"/>
    <property type="match status" value="1"/>
</dbReference>
<keyword evidence="3" id="KW-1185">Reference proteome</keyword>
<feature type="domain" description="NAD-dependent epimerase/dehydratase" evidence="1">
    <location>
        <begin position="7"/>
        <end position="212"/>
    </location>
</feature>
<accession>A0A3D9FIV6</accession>
<sequence>MHDRLVTMFGGGGFLGRYVAQDLLKAGFRIRIAERNPESAHFIKPMGGLGQTQFVAADITRPQTLARAVEGADAVINFVGILKGDFQKFHVEGARNLAEAAKAAGVADFVQISAIGAAADAASHYARSKAAGEDAVREILPQAIVMRPSVIFGPEDGFINRFAAIARLTPFIVPVMKPETKFQPVYVADVAQAVAKAIADPSAYRGKTFELGGPEQLSMRAINRFILDAIGKPDKEIVDVPDMVGSAIANMGFLPGAPISRDQWLSLQSDNVVSDSAEGFAALGITPRPLAAVADRWLVQYRNHGRFANKAASAA</sequence>
<dbReference type="InterPro" id="IPR036291">
    <property type="entry name" value="NAD(P)-bd_dom_sf"/>
</dbReference>